<gene>
    <name evidence="1" type="ORF">M0811_06198</name>
</gene>
<dbReference type="AlphaFoldDB" id="A0A9Q0REF3"/>
<name>A0A9Q0REF3_ANAIG</name>
<protein>
    <submittedName>
        <fullName evidence="1">Uncharacterized protein</fullName>
    </submittedName>
</protein>
<dbReference type="Proteomes" id="UP001149090">
    <property type="component" value="Unassembled WGS sequence"/>
</dbReference>
<proteinExistence type="predicted"/>
<dbReference type="EMBL" id="JAPDFW010000060">
    <property type="protein sequence ID" value="KAJ5076618.1"/>
    <property type="molecule type" value="Genomic_DNA"/>
</dbReference>
<dbReference type="OrthoDB" id="194358at2759"/>
<reference evidence="1" key="1">
    <citation type="submission" date="2022-10" db="EMBL/GenBank/DDBJ databases">
        <title>Novel sulphate-reducing endosymbionts in the free-living metamonad Anaeramoeba.</title>
        <authorList>
            <person name="Jerlstrom-Hultqvist J."/>
            <person name="Cepicka I."/>
            <person name="Gallot-Lavallee L."/>
            <person name="Salas-Leiva D."/>
            <person name="Curtis B.A."/>
            <person name="Zahonova K."/>
            <person name="Pipaliya S."/>
            <person name="Dacks J."/>
            <person name="Roger A.J."/>
        </authorList>
    </citation>
    <scope>NUCLEOTIDE SEQUENCE</scope>
    <source>
        <strain evidence="1">BMAN</strain>
    </source>
</reference>
<sequence length="69" mass="7984">MQKVNIQFFFFNITNSKNPSVTEEMIKLLKGTNADFDLKIQGKWKIGDTMFRDGTTPKDLLPDSLKKLF</sequence>
<evidence type="ECO:0000313" key="1">
    <source>
        <dbReference type="EMBL" id="KAJ5076618.1"/>
    </source>
</evidence>
<evidence type="ECO:0000313" key="2">
    <source>
        <dbReference type="Proteomes" id="UP001149090"/>
    </source>
</evidence>
<keyword evidence="2" id="KW-1185">Reference proteome</keyword>
<organism evidence="1 2">
    <name type="scientific">Anaeramoeba ignava</name>
    <name type="common">Anaerobic marine amoeba</name>
    <dbReference type="NCBI Taxonomy" id="1746090"/>
    <lineage>
        <taxon>Eukaryota</taxon>
        <taxon>Metamonada</taxon>
        <taxon>Anaeramoebidae</taxon>
        <taxon>Anaeramoeba</taxon>
    </lineage>
</organism>
<accession>A0A9Q0REF3</accession>
<comment type="caution">
    <text evidence="1">The sequence shown here is derived from an EMBL/GenBank/DDBJ whole genome shotgun (WGS) entry which is preliminary data.</text>
</comment>